<keyword evidence="2" id="KW-0624">Polysaccharide degradation</keyword>
<evidence type="ECO:0000256" key="4">
    <source>
        <dbReference type="ARBA" id="ARBA00023277"/>
    </source>
</evidence>
<dbReference type="InterPro" id="IPR006710">
    <property type="entry name" value="Glyco_hydro_43"/>
</dbReference>
<feature type="signal peptide" evidence="6">
    <location>
        <begin position="1"/>
        <end position="23"/>
    </location>
</feature>
<evidence type="ECO:0000313" key="7">
    <source>
        <dbReference type="EMBL" id="WRQ85788.1"/>
    </source>
</evidence>
<dbReference type="InterPro" id="IPR052176">
    <property type="entry name" value="Glycosyl_Hydrlase_43_Enz"/>
</dbReference>
<name>A0ABZ1C3E3_9BACT</name>
<keyword evidence="5" id="KW-0326">Glycosidase</keyword>
<dbReference type="PANTHER" id="PTHR43772:SF2">
    <property type="entry name" value="PUTATIVE (AFU_ORTHOLOGUE AFUA_2G04480)-RELATED"/>
    <property type="match status" value="1"/>
</dbReference>
<dbReference type="Gene3D" id="2.115.10.20">
    <property type="entry name" value="Glycosyl hydrolase domain, family 43"/>
    <property type="match status" value="2"/>
</dbReference>
<evidence type="ECO:0000256" key="6">
    <source>
        <dbReference type="SAM" id="SignalP"/>
    </source>
</evidence>
<feature type="chain" id="PRO_5046645429" evidence="6">
    <location>
        <begin position="24"/>
        <end position="622"/>
    </location>
</feature>
<dbReference type="CDD" id="cd18618">
    <property type="entry name" value="GH43_Xsa43E-like"/>
    <property type="match status" value="2"/>
</dbReference>
<dbReference type="GO" id="GO:0016787">
    <property type="term" value="F:hydrolase activity"/>
    <property type="evidence" value="ECO:0007669"/>
    <property type="project" value="UniProtKB-KW"/>
</dbReference>
<evidence type="ECO:0000256" key="5">
    <source>
        <dbReference type="ARBA" id="ARBA00023295"/>
    </source>
</evidence>
<keyword evidence="3 7" id="KW-0378">Hydrolase</keyword>
<dbReference type="EMBL" id="CP139781">
    <property type="protein sequence ID" value="WRQ85788.1"/>
    <property type="molecule type" value="Genomic_DNA"/>
</dbReference>
<dbReference type="PANTHER" id="PTHR43772">
    <property type="entry name" value="ENDO-1,4-BETA-XYLANASE"/>
    <property type="match status" value="1"/>
</dbReference>
<evidence type="ECO:0000256" key="1">
    <source>
        <dbReference type="ARBA" id="ARBA00009865"/>
    </source>
</evidence>
<dbReference type="SUPFAM" id="SSF75005">
    <property type="entry name" value="Arabinanase/levansucrase/invertase"/>
    <property type="match status" value="2"/>
</dbReference>
<evidence type="ECO:0000313" key="8">
    <source>
        <dbReference type="Proteomes" id="UP000738431"/>
    </source>
</evidence>
<keyword evidence="4" id="KW-0119">Carbohydrate metabolism</keyword>
<accession>A0ABZ1C3E3</accession>
<organism evidence="7 8">
    <name type="scientific">Actomonas aquatica</name>
    <dbReference type="NCBI Taxonomy" id="2866162"/>
    <lineage>
        <taxon>Bacteria</taxon>
        <taxon>Pseudomonadati</taxon>
        <taxon>Verrucomicrobiota</taxon>
        <taxon>Opitutia</taxon>
        <taxon>Opitutales</taxon>
        <taxon>Opitutaceae</taxon>
        <taxon>Actomonas</taxon>
    </lineage>
</organism>
<proteinExistence type="inferred from homology"/>
<dbReference type="Pfam" id="PF04616">
    <property type="entry name" value="Glyco_hydro_43"/>
    <property type="match status" value="2"/>
</dbReference>
<keyword evidence="8" id="KW-1185">Reference proteome</keyword>
<reference evidence="7 8" key="1">
    <citation type="submission" date="2021-08" db="EMBL/GenBank/DDBJ databases">
        <authorList>
            <person name="Zhang D."/>
            <person name="Zhang A."/>
            <person name="Wang L."/>
        </authorList>
    </citation>
    <scope>NUCLEOTIDE SEQUENCE [LARGE SCALE GENOMIC DNA]</scope>
    <source>
        <strain evidence="7 8">WL0086</strain>
    </source>
</reference>
<gene>
    <name evidence="7" type="ORF">K1X11_013330</name>
</gene>
<dbReference type="InterPro" id="IPR023296">
    <property type="entry name" value="Glyco_hydro_beta-prop_sf"/>
</dbReference>
<reference evidence="7 8" key="2">
    <citation type="submission" date="2023-12" db="EMBL/GenBank/DDBJ databases">
        <title>Description of an unclassified Opitutus bacterium of Verrucomicrobiota.</title>
        <authorList>
            <person name="Zhang D.-F."/>
        </authorList>
    </citation>
    <scope>NUCLEOTIDE SEQUENCE [LARGE SCALE GENOMIC DNA]</scope>
    <source>
        <strain evidence="7 8">WL0086</strain>
    </source>
</reference>
<evidence type="ECO:0000256" key="3">
    <source>
        <dbReference type="ARBA" id="ARBA00022801"/>
    </source>
</evidence>
<comment type="similarity">
    <text evidence="1">Belongs to the glycosyl hydrolase 43 family.</text>
</comment>
<sequence length="622" mass="68905">MKLTRLALSVVGALGLGLSRLPAANPIITDVFTADPAALVYNDTVYLYTGHDEAGPRDPTYSIKEWLVFSSTDMVNWTAHGSPLAVSDFEWAEANAWAAHTIEHDGTFYWFVTTWRGHGKGFAIGVATSDSPTGPFKDAIGAPLITSDMTPDPINPEGNRVTWDDIDPAVFIDDDGQAYMFWGNTNCYWVKLKPNLLELDGEIHTIPNLERYVEAPWIHKRGDTYYLSYAWGFPERTAYATAKSITGPWENRGIIKQIAGNSNTNHQAIITFKGRDYFFYHNGGLLTGGSYRRSVGVEDLHYGPNGEILPIHETIEGATPAVDPMPAGKPIVTDMFTADPAPLAHDGTLYIYTGHDIQNETERSFKMHDWYAFSTTDLGSFEKHGPLLSADDFAWASGDAFAAHVTERDGKFYWYVSLRHKDIRRREGFAIGVAVADSPLGPFKDALGHALITDDTPNSVVLNIDPAVFVDDDGQAYLYWGSWDEARMVLLKDNMVELAGEVQTVDAKNFFEAPFLHKRGDTYYLTYAGSGYPSKTEYATSDSAAGPWTYGGVINGLMPKSETNHQGIVEFKGKWYFVYHNSQLPGGGVYRRSVCIDELHYGPNGEILPVQRTSNGPPPIEE</sequence>
<dbReference type="Proteomes" id="UP000738431">
    <property type="component" value="Chromosome"/>
</dbReference>
<keyword evidence="6" id="KW-0732">Signal</keyword>
<keyword evidence="2" id="KW-0858">Xylan degradation</keyword>
<evidence type="ECO:0000256" key="2">
    <source>
        <dbReference type="ARBA" id="ARBA00022651"/>
    </source>
</evidence>
<protein>
    <submittedName>
        <fullName evidence="7">Glycoside hydrolase family 43 protein</fullName>
    </submittedName>
</protein>